<keyword evidence="2" id="KW-1185">Reference proteome</keyword>
<proteinExistence type="predicted"/>
<name>A0A8X6L684_TRICU</name>
<dbReference type="Proteomes" id="UP000887116">
    <property type="component" value="Unassembled WGS sequence"/>
</dbReference>
<sequence>MCVRFGDGDLRNGLVFKRRYGSGKIENLELCKMADCSLPSYLPTKPYAKELSEQGVYLSKILHPSSTSLKRNMRRSQGGGVSRVEKSGPLSQMDWVQLVLQTDLPAVMNLPSVTPFFFAGKGSLQAIPENFRFCKHLLNR</sequence>
<reference evidence="1" key="1">
    <citation type="submission" date="2020-07" db="EMBL/GenBank/DDBJ databases">
        <title>Multicomponent nature underlies the extraordinary mechanical properties of spider dragline silk.</title>
        <authorList>
            <person name="Kono N."/>
            <person name="Nakamura H."/>
            <person name="Mori M."/>
            <person name="Yoshida Y."/>
            <person name="Ohtoshi R."/>
            <person name="Malay A.D."/>
            <person name="Moran D.A.P."/>
            <person name="Tomita M."/>
            <person name="Numata K."/>
            <person name="Arakawa K."/>
        </authorList>
    </citation>
    <scope>NUCLEOTIDE SEQUENCE</scope>
</reference>
<dbReference type="AlphaFoldDB" id="A0A8X6L684"/>
<protein>
    <submittedName>
        <fullName evidence="1">Uncharacterized protein</fullName>
    </submittedName>
</protein>
<gene>
    <name evidence="1" type="ORF">TNCT_395281</name>
</gene>
<comment type="caution">
    <text evidence="1">The sequence shown here is derived from an EMBL/GenBank/DDBJ whole genome shotgun (WGS) entry which is preliminary data.</text>
</comment>
<accession>A0A8X6L684</accession>
<organism evidence="1 2">
    <name type="scientific">Trichonephila clavata</name>
    <name type="common">Joro spider</name>
    <name type="synonym">Nephila clavata</name>
    <dbReference type="NCBI Taxonomy" id="2740835"/>
    <lineage>
        <taxon>Eukaryota</taxon>
        <taxon>Metazoa</taxon>
        <taxon>Ecdysozoa</taxon>
        <taxon>Arthropoda</taxon>
        <taxon>Chelicerata</taxon>
        <taxon>Arachnida</taxon>
        <taxon>Araneae</taxon>
        <taxon>Araneomorphae</taxon>
        <taxon>Entelegynae</taxon>
        <taxon>Araneoidea</taxon>
        <taxon>Nephilidae</taxon>
        <taxon>Trichonephila</taxon>
    </lineage>
</organism>
<dbReference type="EMBL" id="BMAO01034493">
    <property type="protein sequence ID" value="GFQ96871.1"/>
    <property type="molecule type" value="Genomic_DNA"/>
</dbReference>
<evidence type="ECO:0000313" key="1">
    <source>
        <dbReference type="EMBL" id="GFQ96871.1"/>
    </source>
</evidence>
<evidence type="ECO:0000313" key="2">
    <source>
        <dbReference type="Proteomes" id="UP000887116"/>
    </source>
</evidence>